<evidence type="ECO:0000313" key="2">
    <source>
        <dbReference type="Proteomes" id="UP001320706"/>
    </source>
</evidence>
<dbReference type="Proteomes" id="UP001320706">
    <property type="component" value="Unassembled WGS sequence"/>
</dbReference>
<keyword evidence="2" id="KW-1185">Reference proteome</keyword>
<accession>A0ACC3SDJ9</accession>
<dbReference type="EC" id="5.6.2.1" evidence="1"/>
<comment type="caution">
    <text evidence="1">The sequence shown here is derived from an EMBL/GenBank/DDBJ whole genome shotgun (WGS) entry which is preliminary data.</text>
</comment>
<keyword evidence="1" id="KW-0413">Isomerase</keyword>
<sequence length="881" mass="100336">MSQSSSDDDKPLVNSKSAEKITNAEDSSMDVDTPTTNGDVDPGVSVRMGPVEDSKTGAPTTNGVNGKRKSTNGRKSYKEESDSDDDVPLTKRRKTTAAASDSESDDEPLVKRNQRKPPKATAEQIGEDSDSDVPLNKKLQQKKAAIEKTAAKTAQNIRSEAKKPAAKKAAPKKTNGVKKEESDDDDVPLAKKAPATKRAKATKSASATPTLAKKGRKVKDEQTAEDQEAEDEEDEYRWWEDPTKGDGTKKWTTLEHNGVVFPPEYEPLPKNVKMRYDGVPVTLDPEAEEVAGFYGSMLNSTHNVENPTFNKNFFEDFKEVLDRTGHGKDKDGKTVKITKFEKCDFKPIFEHYDAERQAKKALPAAEKKAIKAAKDEAEAPYMFCLWDGRKQKVGNFRVEPPGLFRGRGEHPKTGKVKKRVLPEQITINIGKEATVPAPPEGHTWKEIKHDNEGTWLAMWQENINGAYKYVMLAANSDIKGQADYKKFEKARELKKHIDRIRKDYQRDLKAEMMADRQRATAIYLIDQFALRAGNEKGEDEADTVGCCSLKFEHVTLKPPNTVVFDFLGKDSIRFYNEFQVDAQVFKNLKLFKKAPKSDGDDIFDRLSTSTLNKHLQNYMPGLTAKVFRTYNASWTMSQLLQKMKSTGNIAEKVKDYNDANREVAILCNHKRTVGASHAVQMEKMQDKIDGLRYQQYRIKQMMLQLEPKLKKKRGAEYFELPEGIDEEWVEKHQAALVEEQRQKITKKFEKDNEKLAAEGQKEMKPKELEERLQAADELAKKFKDERKKRKIEPEGKGPTVEKYEQQVEKLQTRIETMKLQSEDRENNKEVALGTSKINYIDPRLTVVFSKKFDVPIERFFSKTLREKFDWAIKSVDENWEF</sequence>
<reference evidence="1" key="1">
    <citation type="submission" date="2024-02" db="EMBL/GenBank/DDBJ databases">
        <title>Metagenome Assembled Genome of Zalaria obscura JY119.</title>
        <authorList>
            <person name="Vighnesh L."/>
            <person name="Jagadeeshwari U."/>
            <person name="Venkata Ramana C."/>
            <person name="Sasikala C."/>
        </authorList>
    </citation>
    <scope>NUCLEOTIDE SEQUENCE</scope>
    <source>
        <strain evidence="1">JY119</strain>
    </source>
</reference>
<evidence type="ECO:0000313" key="1">
    <source>
        <dbReference type="EMBL" id="KAK8208966.1"/>
    </source>
</evidence>
<proteinExistence type="predicted"/>
<protein>
    <submittedName>
        <fullName evidence="1">DNA topoisomerase 1</fullName>
        <ecNumber evidence="1">5.6.2.1</ecNumber>
    </submittedName>
</protein>
<gene>
    <name evidence="1" type="primary">TOP1</name>
    <name evidence="1" type="ORF">M8818_003929</name>
</gene>
<dbReference type="EMBL" id="JAMKPW020000018">
    <property type="protein sequence ID" value="KAK8208966.1"/>
    <property type="molecule type" value="Genomic_DNA"/>
</dbReference>
<organism evidence="1 2">
    <name type="scientific">Zalaria obscura</name>
    <dbReference type="NCBI Taxonomy" id="2024903"/>
    <lineage>
        <taxon>Eukaryota</taxon>
        <taxon>Fungi</taxon>
        <taxon>Dikarya</taxon>
        <taxon>Ascomycota</taxon>
        <taxon>Pezizomycotina</taxon>
        <taxon>Dothideomycetes</taxon>
        <taxon>Dothideomycetidae</taxon>
        <taxon>Dothideales</taxon>
        <taxon>Zalariaceae</taxon>
        <taxon>Zalaria</taxon>
    </lineage>
</organism>
<name>A0ACC3SDJ9_9PEZI</name>